<accession>G2DEM3</accession>
<gene>
    <name evidence="3" type="ORF">Rifp1Sym_cc00190</name>
</gene>
<keyword evidence="3" id="KW-0032">Aminotransferase</keyword>
<dbReference type="InterPro" id="IPR015422">
    <property type="entry name" value="PyrdxlP-dep_Trfase_small"/>
</dbReference>
<evidence type="ECO:0000256" key="2">
    <source>
        <dbReference type="ARBA" id="ARBA00022898"/>
    </source>
</evidence>
<dbReference type="PANTHER" id="PTHR21152:SF40">
    <property type="entry name" value="ALANINE--GLYOXYLATE AMINOTRANSFERASE"/>
    <property type="match status" value="1"/>
</dbReference>
<keyword evidence="4" id="KW-1185">Reference proteome</keyword>
<evidence type="ECO:0000256" key="1">
    <source>
        <dbReference type="ARBA" id="ARBA00001933"/>
    </source>
</evidence>
<name>G2DEM3_9GAMM</name>
<dbReference type="Proteomes" id="UP000004491">
    <property type="component" value="Unassembled WGS sequence"/>
</dbReference>
<keyword evidence="3" id="KW-0670">Pyruvate</keyword>
<dbReference type="SUPFAM" id="SSF53383">
    <property type="entry name" value="PLP-dependent transferases"/>
    <property type="match status" value="1"/>
</dbReference>
<keyword evidence="3" id="KW-0808">Transferase</keyword>
<evidence type="ECO:0000313" key="4">
    <source>
        <dbReference type="Proteomes" id="UP000004491"/>
    </source>
</evidence>
<dbReference type="InterPro" id="IPR015424">
    <property type="entry name" value="PyrdxlP-dep_Trfase"/>
</dbReference>
<dbReference type="GO" id="GO:0008453">
    <property type="term" value="F:alanine-glyoxylate transaminase activity"/>
    <property type="evidence" value="ECO:0007669"/>
    <property type="project" value="TreeGrafter"/>
</dbReference>
<dbReference type="PANTHER" id="PTHR21152">
    <property type="entry name" value="AMINOTRANSFERASE CLASS V"/>
    <property type="match status" value="1"/>
</dbReference>
<reference evidence="3" key="1">
    <citation type="journal article" date="2011" name="ISME J.">
        <title>The endosymbionts of the deep-sea tubeworms Riftia pachyptila and Tevnia jerichonana share an identical physiology as revealed by proteogenomic analyses.</title>
        <authorList>
            <person name="Gardebrecht A."/>
            <person name="Markert S."/>
            <person name="Felbeck H."/>
            <person name="Thuermer A."/>
            <person name="Albrecht D."/>
            <person name="Wollherr A."/>
            <person name="Kabisch J."/>
            <person name="Lehmann R."/>
            <person name="Daniel R."/>
            <person name="Liesegang H."/>
            <person name="Hecker M."/>
            <person name="Sievert S.M."/>
            <person name="Schweder T."/>
        </authorList>
    </citation>
    <scope>NUCLEOTIDE SEQUENCE [LARGE SCALE GENOMIC DNA]</scope>
</reference>
<dbReference type="Gene3D" id="3.90.1150.10">
    <property type="entry name" value="Aspartate Aminotransferase, domain 1"/>
    <property type="match status" value="1"/>
</dbReference>
<evidence type="ECO:0000313" key="3">
    <source>
        <dbReference type="EMBL" id="EGV50947.1"/>
    </source>
</evidence>
<dbReference type="EMBL" id="AFOC01000056">
    <property type="protein sequence ID" value="EGV50947.1"/>
    <property type="molecule type" value="Genomic_DNA"/>
</dbReference>
<sequence>MHNALKAGLEAMGLSFVVDEAHRLPQLNAVTIPEGVDDAAVRNRLLNEFNLEIGAGLGALAGKVWRIGLMGHAARAENVLLCVSALEAVLNERGAPINSGVALSAVQKVLAAR</sequence>
<dbReference type="GO" id="GO:0004760">
    <property type="term" value="F:L-serine-pyruvate transaminase activity"/>
    <property type="evidence" value="ECO:0007669"/>
    <property type="project" value="UniProtKB-EC"/>
</dbReference>
<dbReference type="AlphaFoldDB" id="G2DEM3"/>
<dbReference type="GO" id="GO:0019265">
    <property type="term" value="P:glycine biosynthetic process, by transamination of glyoxylate"/>
    <property type="evidence" value="ECO:0007669"/>
    <property type="project" value="TreeGrafter"/>
</dbReference>
<comment type="caution">
    <text evidence="3">The sequence shown here is derived from an EMBL/GenBank/DDBJ whole genome shotgun (WGS) entry which is preliminary data.</text>
</comment>
<comment type="cofactor">
    <cofactor evidence="1">
        <name>pyridoxal 5'-phosphate</name>
        <dbReference type="ChEBI" id="CHEBI:597326"/>
    </cofactor>
</comment>
<dbReference type="EC" id="2.6.1.51" evidence="3"/>
<keyword evidence="2" id="KW-0663">Pyridoxal phosphate</keyword>
<organism evidence="3 4">
    <name type="scientific">endosymbiont of Riftia pachyptila</name>
    <name type="common">vent Ph05</name>
    <dbReference type="NCBI Taxonomy" id="1048808"/>
    <lineage>
        <taxon>Bacteria</taxon>
        <taxon>Pseudomonadati</taxon>
        <taxon>Pseudomonadota</taxon>
        <taxon>Gammaproteobacteria</taxon>
        <taxon>sulfur-oxidizing symbionts</taxon>
    </lineage>
</organism>
<dbReference type="PATRIC" id="fig|1048808.3.peg.2069"/>
<proteinExistence type="predicted"/>
<protein>
    <submittedName>
        <fullName evidence="3">Serine-pyruvate aminotransferase</fullName>
        <ecNumber evidence="3">2.6.1.51</ecNumber>
    </submittedName>
</protein>